<organism evidence="2 3">
    <name type="scientific">Apolygus lucorum</name>
    <name type="common">Small green plant bug</name>
    <name type="synonym">Lygocoris lucorum</name>
    <dbReference type="NCBI Taxonomy" id="248454"/>
    <lineage>
        <taxon>Eukaryota</taxon>
        <taxon>Metazoa</taxon>
        <taxon>Ecdysozoa</taxon>
        <taxon>Arthropoda</taxon>
        <taxon>Hexapoda</taxon>
        <taxon>Insecta</taxon>
        <taxon>Pterygota</taxon>
        <taxon>Neoptera</taxon>
        <taxon>Paraneoptera</taxon>
        <taxon>Hemiptera</taxon>
        <taxon>Heteroptera</taxon>
        <taxon>Panheteroptera</taxon>
        <taxon>Cimicomorpha</taxon>
        <taxon>Miridae</taxon>
        <taxon>Mirini</taxon>
        <taxon>Apolygus</taxon>
    </lineage>
</organism>
<accession>A0A8S9Y0J0</accession>
<keyword evidence="3" id="KW-1185">Reference proteome</keyword>
<name>A0A8S9Y0J0_APOLU</name>
<feature type="compositionally biased region" description="Low complexity" evidence="1">
    <location>
        <begin position="27"/>
        <end position="43"/>
    </location>
</feature>
<evidence type="ECO:0000313" key="2">
    <source>
        <dbReference type="EMBL" id="KAF6213846.1"/>
    </source>
</evidence>
<dbReference type="AlphaFoldDB" id="A0A8S9Y0J0"/>
<evidence type="ECO:0000313" key="3">
    <source>
        <dbReference type="Proteomes" id="UP000466442"/>
    </source>
</evidence>
<feature type="region of interest" description="Disordered" evidence="1">
    <location>
        <begin position="82"/>
        <end position="113"/>
    </location>
</feature>
<reference evidence="2" key="1">
    <citation type="journal article" date="2021" name="Mol. Ecol. Resour.">
        <title>Apolygus lucorum genome provides insights into omnivorousness and mesophyll feeding.</title>
        <authorList>
            <person name="Liu Y."/>
            <person name="Liu H."/>
            <person name="Wang H."/>
            <person name="Huang T."/>
            <person name="Liu B."/>
            <person name="Yang B."/>
            <person name="Yin L."/>
            <person name="Li B."/>
            <person name="Zhang Y."/>
            <person name="Zhang S."/>
            <person name="Jiang F."/>
            <person name="Zhang X."/>
            <person name="Ren Y."/>
            <person name="Wang B."/>
            <person name="Wang S."/>
            <person name="Lu Y."/>
            <person name="Wu K."/>
            <person name="Fan W."/>
            <person name="Wang G."/>
        </authorList>
    </citation>
    <scope>NUCLEOTIDE SEQUENCE</scope>
    <source>
        <strain evidence="2">12Hb</strain>
    </source>
</reference>
<dbReference type="Proteomes" id="UP000466442">
    <property type="component" value="Unassembled WGS sequence"/>
</dbReference>
<feature type="compositionally biased region" description="Basic and acidic residues" evidence="1">
    <location>
        <begin position="93"/>
        <end position="106"/>
    </location>
</feature>
<proteinExistence type="predicted"/>
<protein>
    <submittedName>
        <fullName evidence="2">Uncharacterized protein</fullName>
    </submittedName>
</protein>
<comment type="caution">
    <text evidence="2">The sequence shown here is derived from an EMBL/GenBank/DDBJ whole genome shotgun (WGS) entry which is preliminary data.</text>
</comment>
<feature type="region of interest" description="Disordered" evidence="1">
    <location>
        <begin position="1"/>
        <end position="43"/>
    </location>
</feature>
<gene>
    <name evidence="2" type="ORF">GE061_011570</name>
</gene>
<dbReference type="EMBL" id="WIXP02000003">
    <property type="protein sequence ID" value="KAF6213846.1"/>
    <property type="molecule type" value="Genomic_DNA"/>
</dbReference>
<sequence>MEGLRLRNAEVLPPRKEEGGGDAVRMSVCSGGSARTSSSKSSMLSKIELLRALDKQQEEARARMRAQEDRIQELKEQLMRNLETRIRSSRSSRKSETSRAEEDYPKMQRASVETQVEPLPRVIEKPYKVSVPAVQNHVEEIMDIEVEDGDQDLTRDQVALTGDIQEMYPQILLAHAQFLWNGRSMGKGPTITERSVVKEQKPIGRGVE</sequence>
<evidence type="ECO:0000256" key="1">
    <source>
        <dbReference type="SAM" id="MobiDB-lite"/>
    </source>
</evidence>
<feature type="compositionally biased region" description="Basic and acidic residues" evidence="1">
    <location>
        <begin position="1"/>
        <end position="19"/>
    </location>
</feature>